<protein>
    <submittedName>
        <fullName evidence="2">Uncharacterized protein</fullName>
    </submittedName>
</protein>
<gene>
    <name evidence="2" type="ORF">NTEN_LOCUS1154</name>
</gene>
<sequence length="154" mass="17459">VSMRELLAELSRRNSSQNFLILGEEKKVGPKSRIRCYSNCGQAYLLCRLSIKVSRTKNVVSLAACVEGWQRGTRSVNSNESLYESFEEDTMSNEGPSRWLRPRERDILLNKEMAEDSQGVDCCPSVAETIEPQGGRNEQGLLVELYSDHNTKQR</sequence>
<organism evidence="2 3">
    <name type="scientific">Nesidiocoris tenuis</name>
    <dbReference type="NCBI Taxonomy" id="355587"/>
    <lineage>
        <taxon>Eukaryota</taxon>
        <taxon>Metazoa</taxon>
        <taxon>Ecdysozoa</taxon>
        <taxon>Arthropoda</taxon>
        <taxon>Hexapoda</taxon>
        <taxon>Insecta</taxon>
        <taxon>Pterygota</taxon>
        <taxon>Neoptera</taxon>
        <taxon>Paraneoptera</taxon>
        <taxon>Hemiptera</taxon>
        <taxon>Heteroptera</taxon>
        <taxon>Panheteroptera</taxon>
        <taxon>Cimicomorpha</taxon>
        <taxon>Miridae</taxon>
        <taxon>Dicyphina</taxon>
        <taxon>Nesidiocoris</taxon>
    </lineage>
</organism>
<feature type="non-terminal residue" evidence="2">
    <location>
        <position position="1"/>
    </location>
</feature>
<dbReference type="EMBL" id="CADCXU010001955">
    <property type="protein sequence ID" value="CAA9994338.1"/>
    <property type="molecule type" value="Genomic_DNA"/>
</dbReference>
<evidence type="ECO:0000313" key="3">
    <source>
        <dbReference type="Proteomes" id="UP000479000"/>
    </source>
</evidence>
<dbReference type="AlphaFoldDB" id="A0A6H5FXJ2"/>
<evidence type="ECO:0000256" key="1">
    <source>
        <dbReference type="SAM" id="MobiDB-lite"/>
    </source>
</evidence>
<proteinExistence type="predicted"/>
<accession>A0A6H5FXJ2</accession>
<feature type="non-terminal residue" evidence="2">
    <location>
        <position position="154"/>
    </location>
</feature>
<reference evidence="2 3" key="1">
    <citation type="submission" date="2020-02" db="EMBL/GenBank/DDBJ databases">
        <authorList>
            <person name="Ferguson B K."/>
        </authorList>
    </citation>
    <scope>NUCLEOTIDE SEQUENCE [LARGE SCALE GENOMIC DNA]</scope>
</reference>
<dbReference type="OrthoDB" id="6381819at2759"/>
<name>A0A6H5FXJ2_9HEMI</name>
<evidence type="ECO:0000313" key="2">
    <source>
        <dbReference type="EMBL" id="CAA9994338.1"/>
    </source>
</evidence>
<keyword evidence="3" id="KW-1185">Reference proteome</keyword>
<dbReference type="Proteomes" id="UP000479000">
    <property type="component" value="Unassembled WGS sequence"/>
</dbReference>
<feature type="region of interest" description="Disordered" evidence="1">
    <location>
        <begin position="130"/>
        <end position="154"/>
    </location>
</feature>